<accession>A0ABW8PZC0</accession>
<sequence length="107" mass="12023">MPRDPTLLAYLSQGDQTPFIDLIQVSKKGTSYFYAGCWWQRHWPLSGGVCTNPKGEKLTIQPLSHTHHPDPLQGGRIQVKPSAQARYARWMQGRVTGEPQTGAFDET</sequence>
<evidence type="ECO:0000313" key="2">
    <source>
        <dbReference type="Proteomes" id="UP001621714"/>
    </source>
</evidence>
<gene>
    <name evidence="1" type="ORF">V6U78_09120</name>
</gene>
<dbReference type="EMBL" id="JBANFI010000005">
    <property type="protein sequence ID" value="MFK7161194.1"/>
    <property type="molecule type" value="Genomic_DNA"/>
</dbReference>
<dbReference type="Proteomes" id="UP001621714">
    <property type="component" value="Unassembled WGS sequence"/>
</dbReference>
<reference evidence="1 2" key="1">
    <citation type="submission" date="2024-02" db="EMBL/GenBank/DDBJ databases">
        <title>Marinospirillum sp. MEB 164 isolated from Lonar lake sediment.</title>
        <authorList>
            <person name="Joshi A."/>
            <person name="Thite S."/>
        </authorList>
    </citation>
    <scope>NUCLEOTIDE SEQUENCE [LARGE SCALE GENOMIC DNA]</scope>
    <source>
        <strain evidence="1 2">MEB164</strain>
    </source>
</reference>
<keyword evidence="2" id="KW-1185">Reference proteome</keyword>
<comment type="caution">
    <text evidence="1">The sequence shown here is derived from an EMBL/GenBank/DDBJ whole genome shotgun (WGS) entry which is preliminary data.</text>
</comment>
<protein>
    <submittedName>
        <fullName evidence="1">Uncharacterized protein</fullName>
    </submittedName>
</protein>
<name>A0ABW8PZC0_9GAMM</name>
<proteinExistence type="predicted"/>
<evidence type="ECO:0000313" key="1">
    <source>
        <dbReference type="EMBL" id="MFK7161194.1"/>
    </source>
</evidence>
<organism evidence="1 2">
    <name type="scientific">Marinospirillum alkalitolerans</name>
    <dbReference type="NCBI Taxonomy" id="3123374"/>
    <lineage>
        <taxon>Bacteria</taxon>
        <taxon>Pseudomonadati</taxon>
        <taxon>Pseudomonadota</taxon>
        <taxon>Gammaproteobacteria</taxon>
        <taxon>Oceanospirillales</taxon>
        <taxon>Oceanospirillaceae</taxon>
        <taxon>Marinospirillum</taxon>
    </lineage>
</organism>
<dbReference type="RefSeq" id="WP_405339652.1">
    <property type="nucleotide sequence ID" value="NZ_JBANFI010000005.1"/>
</dbReference>